<keyword evidence="3" id="KW-1185">Reference proteome</keyword>
<reference evidence="2" key="1">
    <citation type="submission" date="2022-10" db="EMBL/GenBank/DDBJ databases">
        <title>The WGS of Solirubrobacter ginsenosidimutans DSM 21036.</title>
        <authorList>
            <person name="Jiang Z."/>
        </authorList>
    </citation>
    <scope>NUCLEOTIDE SEQUENCE</scope>
    <source>
        <strain evidence="2">DSM 21036</strain>
    </source>
</reference>
<protein>
    <submittedName>
        <fullName evidence="2">Uncharacterized protein</fullName>
    </submittedName>
</protein>
<feature type="signal peptide" evidence="1">
    <location>
        <begin position="1"/>
        <end position="20"/>
    </location>
</feature>
<feature type="chain" id="PRO_5040992622" evidence="1">
    <location>
        <begin position="21"/>
        <end position="650"/>
    </location>
</feature>
<sequence>MRRLLLLALLLLAFPASASAALDETPPIEVGGARSDCVQVMGAAGEVLAATKTGPRLFGATREGFKAAAAPVFSGPDVTECAAASTAASGAGVIACCQYGYEPAAAVREPGGAWGEPSELTDDDGGDVRALTTAVSERGDAIVLFARARGNQLRLSAVRRAPGATFGAPELVAGPFRLGFDLSVPTLESFQAAMTADGETVVLYELPEGEHAGPRRNTVDVMVVTAPPGGRFSAPQKLAAMPRLSHASLAVAPDGHALISLTDATSIRAAERAPGQSFGEPVRVAELTDPVGAGTSVALDAAGRAAIAWSGVAFGGVTAVTRAPSGAFTSPVALAPAVRRLPVDVALVMDGGLSYEIPAGGWYFGGADVHTGLDAGGAWVSWESPQTSAGFRYDAAALATLPFDGSRATTQTVGGQIADARKVTRVTLTDGAPALMWLDDRDRLRLAVEGAETATTPLPEVQVGRPLKTALTSRDKLRLPLRCSGPCEVRGRLLGHSDSDASLTLEHGGEGTLVIDAYASPIASRRPGRVQLALTYGPPGGARSATRTFSLRLSQQRPRSQTVPRAHGLRAVRHGNRIDVSWTTDVRVMSFFDVYGTGTRSRFELPVAQTRLADDKRRRRFTATMPAAGVHYVTLIGWATAPRKLVVPVR</sequence>
<evidence type="ECO:0000256" key="1">
    <source>
        <dbReference type="SAM" id="SignalP"/>
    </source>
</evidence>
<proteinExistence type="predicted"/>
<keyword evidence="1" id="KW-0732">Signal</keyword>
<comment type="caution">
    <text evidence="2">The sequence shown here is derived from an EMBL/GenBank/DDBJ whole genome shotgun (WGS) entry which is preliminary data.</text>
</comment>
<gene>
    <name evidence="2" type="ORF">OM076_11075</name>
</gene>
<dbReference type="RefSeq" id="WP_270039879.1">
    <property type="nucleotide sequence ID" value="NZ_JAPDOD010000007.1"/>
</dbReference>
<dbReference type="AlphaFoldDB" id="A0A9X3MSH2"/>
<dbReference type="EMBL" id="JAPDOD010000007">
    <property type="protein sequence ID" value="MDA0160807.1"/>
    <property type="molecule type" value="Genomic_DNA"/>
</dbReference>
<accession>A0A9X3MSH2</accession>
<organism evidence="2 3">
    <name type="scientific">Solirubrobacter ginsenosidimutans</name>
    <dbReference type="NCBI Taxonomy" id="490573"/>
    <lineage>
        <taxon>Bacteria</taxon>
        <taxon>Bacillati</taxon>
        <taxon>Actinomycetota</taxon>
        <taxon>Thermoleophilia</taxon>
        <taxon>Solirubrobacterales</taxon>
        <taxon>Solirubrobacteraceae</taxon>
        <taxon>Solirubrobacter</taxon>
    </lineage>
</organism>
<dbReference type="Proteomes" id="UP001149140">
    <property type="component" value="Unassembled WGS sequence"/>
</dbReference>
<name>A0A9X3MSH2_9ACTN</name>
<evidence type="ECO:0000313" key="2">
    <source>
        <dbReference type="EMBL" id="MDA0160807.1"/>
    </source>
</evidence>
<evidence type="ECO:0000313" key="3">
    <source>
        <dbReference type="Proteomes" id="UP001149140"/>
    </source>
</evidence>